<evidence type="ECO:0000313" key="6">
    <source>
        <dbReference type="Proteomes" id="UP001359485"/>
    </source>
</evidence>
<dbReference type="EMBL" id="JAWJWE010000038">
    <property type="protein sequence ID" value="KAK6623223.1"/>
    <property type="molecule type" value="Genomic_DNA"/>
</dbReference>
<dbReference type="GO" id="GO:0051601">
    <property type="term" value="P:exocyst localization"/>
    <property type="evidence" value="ECO:0007669"/>
    <property type="project" value="TreeGrafter"/>
</dbReference>
<keyword evidence="2" id="KW-0813">Transport</keyword>
<protein>
    <recommendedName>
        <fullName evidence="8">Exocyst complex component Sec6</fullName>
    </recommendedName>
</protein>
<dbReference type="EMBL" id="JAWJWF010000005">
    <property type="protein sequence ID" value="KAK6631910.1"/>
    <property type="molecule type" value="Genomic_DNA"/>
</dbReference>
<dbReference type="GO" id="GO:0000149">
    <property type="term" value="F:SNARE binding"/>
    <property type="evidence" value="ECO:0007669"/>
    <property type="project" value="TreeGrafter"/>
</dbReference>
<evidence type="ECO:0000256" key="2">
    <source>
        <dbReference type="ARBA" id="ARBA00022448"/>
    </source>
</evidence>
<dbReference type="Gene3D" id="1.10.357.70">
    <property type="entry name" value="Exocyst complex component Sec6, C-terminal domain"/>
    <property type="match status" value="1"/>
</dbReference>
<dbReference type="Gene3D" id="1.10.357.50">
    <property type="match status" value="1"/>
</dbReference>
<dbReference type="PANTHER" id="PTHR21292:SF1">
    <property type="entry name" value="EXOCYST COMPLEX COMPONENT 3"/>
    <property type="match status" value="1"/>
</dbReference>
<proteinExistence type="inferred from homology"/>
<dbReference type="GO" id="GO:0000145">
    <property type="term" value="C:exocyst"/>
    <property type="evidence" value="ECO:0007669"/>
    <property type="project" value="InterPro"/>
</dbReference>
<dbReference type="Proteomes" id="UP001359485">
    <property type="component" value="Unassembled WGS sequence"/>
</dbReference>
<comment type="caution">
    <text evidence="4">The sequence shown here is derived from an EMBL/GenBank/DDBJ whole genome shotgun (WGS) entry which is preliminary data.</text>
</comment>
<keyword evidence="3" id="KW-0268">Exocytosis</keyword>
<evidence type="ECO:0000256" key="1">
    <source>
        <dbReference type="ARBA" id="ARBA00009447"/>
    </source>
</evidence>
<comment type="similarity">
    <text evidence="1">Belongs to the SEC6 family.</text>
</comment>
<gene>
    <name evidence="4" type="ORF">RUM43_009075</name>
    <name evidence="5" type="ORF">RUM44_006940</name>
</gene>
<dbReference type="PANTHER" id="PTHR21292">
    <property type="entry name" value="EXOCYST COMPLEX COMPONENT SEC6-RELATED"/>
    <property type="match status" value="1"/>
</dbReference>
<evidence type="ECO:0000313" key="7">
    <source>
        <dbReference type="Proteomes" id="UP001372834"/>
    </source>
</evidence>
<dbReference type="Pfam" id="PF06046">
    <property type="entry name" value="Sec6"/>
    <property type="match status" value="1"/>
</dbReference>
<sequence length="745" mass="86946">MEELEAEAKAKGTKYVMGILQRPGQLEKLDQYKRRVSRKKASVETQLKTALQSQLDGVREGLKLLQVAQNDMKEIKTNMSWVQKSIANIPDLVNQLHTVKEENMRHSQYETAKHNLKHIFTVPDSVRKTKNWINEGKLLYARQSLADLENSRDDLLFELHKLPQTSQADRVMLQMYFDEVGQLSEMMKKQVCLILGRTLNTVRKDPTIIVTTLRIIEGEEKADAFHEIRRKQTNFCSPGRPKRWKAMALAVLEEGVAQRIEGTQTDERENHKMWLVRHLELTRLLILEDLRVVKTLCALCFPPSWNIVDNYVRMYHRCLSNHFKEIIQKGLIGNENVSLLSWCLNTYPGTELMSHPELSIDVTQYEPLLSEELIDDLQMKYLADVEANYVEWMGKTLEKEKEDWMKAVPPEDDAGYYQTSAPDIVFQIVNQNLEVARTVSQKLTDKVLLLSMEQAINFAKLYGEAILQLKNKHFADRSQNPFYTQHMISVVNNCMQFREFAGQWKPDIRTKETVKVYEKLIHCYLEVRNEAVKYLLTEAFRDLYLHFNDLFTTKWQSSSAPVDTICLTFEDYFQDYVHLKVENFEYVISFAQTHVAKCFIYKIMQGKIGFSNYEERKAATNKIKSEIIQIKGFFHRIAPNVKIDQNFDLIDPLVEIIRVQDPEMLLLDLHELVGRFSDITETQLECLLMIRGDLKRSEVRDKVSYILSSRTNQPKDTLLKKSIFSFIGRGNVSMDWDAYWAEYLN</sequence>
<evidence type="ECO:0008006" key="8">
    <source>
        <dbReference type="Google" id="ProtNLM"/>
    </source>
</evidence>
<dbReference type="GO" id="GO:0006887">
    <property type="term" value="P:exocytosis"/>
    <property type="evidence" value="ECO:0007669"/>
    <property type="project" value="UniProtKB-KW"/>
</dbReference>
<evidence type="ECO:0000313" key="5">
    <source>
        <dbReference type="EMBL" id="KAK6631910.1"/>
    </source>
</evidence>
<organism evidence="4 7">
    <name type="scientific">Polyplax serrata</name>
    <name type="common">Common mouse louse</name>
    <dbReference type="NCBI Taxonomy" id="468196"/>
    <lineage>
        <taxon>Eukaryota</taxon>
        <taxon>Metazoa</taxon>
        <taxon>Ecdysozoa</taxon>
        <taxon>Arthropoda</taxon>
        <taxon>Hexapoda</taxon>
        <taxon>Insecta</taxon>
        <taxon>Pterygota</taxon>
        <taxon>Neoptera</taxon>
        <taxon>Paraneoptera</taxon>
        <taxon>Psocodea</taxon>
        <taxon>Troctomorpha</taxon>
        <taxon>Phthiraptera</taxon>
        <taxon>Anoplura</taxon>
        <taxon>Polyplacidae</taxon>
        <taxon>Polyplax</taxon>
    </lineage>
</organism>
<evidence type="ECO:0000313" key="4">
    <source>
        <dbReference type="EMBL" id="KAK6623223.1"/>
    </source>
</evidence>
<name>A0AAN8S1T9_POLSC</name>
<dbReference type="InterPro" id="IPR042532">
    <property type="entry name" value="EXOC3/Sec6_C"/>
</dbReference>
<dbReference type="AlphaFoldDB" id="A0AAN8S1T9"/>
<evidence type="ECO:0000256" key="3">
    <source>
        <dbReference type="ARBA" id="ARBA00022483"/>
    </source>
</evidence>
<accession>A0AAN8S1T9</accession>
<dbReference type="Proteomes" id="UP001372834">
    <property type="component" value="Unassembled WGS sequence"/>
</dbReference>
<keyword evidence="6" id="KW-1185">Reference proteome</keyword>
<reference evidence="4 7" key="1">
    <citation type="submission" date="2023-10" db="EMBL/GenBank/DDBJ databases">
        <title>Genomes of two closely related lineages of the louse Polyplax serrata with different host specificities.</title>
        <authorList>
            <person name="Martinu J."/>
            <person name="Tarabai H."/>
            <person name="Stefka J."/>
            <person name="Hypsa V."/>
        </authorList>
    </citation>
    <scope>NUCLEOTIDE SEQUENCE [LARGE SCALE GENOMIC DNA]</scope>
    <source>
        <strain evidence="5">98ZLc_SE</strain>
        <strain evidence="4">HR10_N</strain>
    </source>
</reference>
<dbReference type="InterPro" id="IPR010326">
    <property type="entry name" value="EXOC3/Sec6"/>
</dbReference>